<dbReference type="HOGENOM" id="CLU_1754810_0_0_2"/>
<reference evidence="2 3" key="1">
    <citation type="journal article" date="2011" name="PLoS ONE">
        <title>The complete genome sequence of Thermoproteus tenax: a physiologically versatile member of the Crenarchaeota.</title>
        <authorList>
            <person name="Siebers B."/>
            <person name="Zaparty M."/>
            <person name="Raddatz G."/>
            <person name="Tjaden B."/>
            <person name="Albers S.V."/>
            <person name="Bell S.D."/>
            <person name="Blombach F."/>
            <person name="Kletzin A."/>
            <person name="Kyrpides N."/>
            <person name="Lanz C."/>
            <person name="Plagens A."/>
            <person name="Rampp M."/>
            <person name="Rosinus A."/>
            <person name="von Jan M."/>
            <person name="Makarova K.S."/>
            <person name="Klenk H.P."/>
            <person name="Schuster S.C."/>
            <person name="Hensel R."/>
        </authorList>
    </citation>
    <scope>NUCLEOTIDE SEQUENCE [LARGE SCALE GENOMIC DNA]</scope>
    <source>
        <strain evidence="3">ATCC 35583 / DSM 2078 / JCM 9277 / NBRC 100435 / Kra 1</strain>
    </source>
</reference>
<gene>
    <name evidence="2" type="ordered locus">TTX_0070</name>
</gene>
<keyword evidence="1" id="KW-0812">Transmembrane</keyword>
<dbReference type="PaxDb" id="768679-TTX_0070"/>
<organism evidence="2 3">
    <name type="scientific">Thermoproteus tenax (strain ATCC 35583 / DSM 2078 / JCM 9277 / NBRC 100435 / Kra 1)</name>
    <dbReference type="NCBI Taxonomy" id="768679"/>
    <lineage>
        <taxon>Archaea</taxon>
        <taxon>Thermoproteota</taxon>
        <taxon>Thermoprotei</taxon>
        <taxon>Thermoproteales</taxon>
        <taxon>Thermoproteaceae</taxon>
        <taxon>Thermoproteus</taxon>
    </lineage>
</organism>
<evidence type="ECO:0000313" key="3">
    <source>
        <dbReference type="Proteomes" id="UP000002654"/>
    </source>
</evidence>
<sequence>MLRTSDGKSYFRHSFESVEKTYRFPDYYAVATALGALIALTAFLLGRPEPICAAIGIAIAVAIFAGLFELTCGFLRTYTISDEKLVSHCLGKAVVLAERANVRKIVVENGLVYSRLIIVGKDKPSRVEAPGYIVEKLGRDLSAWWEKELEERWRPLLLIRSETYH</sequence>
<feature type="transmembrane region" description="Helical" evidence="1">
    <location>
        <begin position="51"/>
        <end position="75"/>
    </location>
</feature>
<dbReference type="KEGG" id="ttn:TTX_0070"/>
<keyword evidence="3" id="KW-1185">Reference proteome</keyword>
<dbReference type="EMBL" id="FN869859">
    <property type="protein sequence ID" value="CCC80745.1"/>
    <property type="molecule type" value="Genomic_DNA"/>
</dbReference>
<feature type="transmembrane region" description="Helical" evidence="1">
    <location>
        <begin position="27"/>
        <end position="45"/>
    </location>
</feature>
<dbReference type="Proteomes" id="UP000002654">
    <property type="component" value="Chromosome"/>
</dbReference>
<evidence type="ECO:0000256" key="1">
    <source>
        <dbReference type="SAM" id="Phobius"/>
    </source>
</evidence>
<dbReference type="STRING" id="768679.TTX_0070"/>
<protein>
    <submittedName>
        <fullName evidence="2">Uncharacterized protein</fullName>
    </submittedName>
</protein>
<evidence type="ECO:0000313" key="2">
    <source>
        <dbReference type="EMBL" id="CCC80745.1"/>
    </source>
</evidence>
<proteinExistence type="predicted"/>
<keyword evidence="1" id="KW-1133">Transmembrane helix</keyword>
<keyword evidence="1" id="KW-0472">Membrane</keyword>
<dbReference type="AlphaFoldDB" id="G4RMB4"/>
<dbReference type="eggNOG" id="arCOG14037">
    <property type="taxonomic scope" value="Archaea"/>
</dbReference>
<name>G4RMB4_THETK</name>
<dbReference type="PATRIC" id="fig|768679.9.peg.73"/>
<accession>G4RMB4</accession>